<feature type="compositionally biased region" description="Basic and acidic residues" evidence="2">
    <location>
        <begin position="1073"/>
        <end position="1093"/>
    </location>
</feature>
<evidence type="ECO:0000256" key="3">
    <source>
        <dbReference type="SAM" id="Phobius"/>
    </source>
</evidence>
<dbReference type="EMBL" id="JAGDFL010000092">
    <property type="protein sequence ID" value="KAG7398053.1"/>
    <property type="molecule type" value="Genomic_DNA"/>
</dbReference>
<keyword evidence="3" id="KW-1133">Transmembrane helix</keyword>
<feature type="region of interest" description="Disordered" evidence="2">
    <location>
        <begin position="540"/>
        <end position="561"/>
    </location>
</feature>
<keyword evidence="3" id="KW-0472">Membrane</keyword>
<comment type="caution">
    <text evidence="4">The sequence shown here is derived from an EMBL/GenBank/DDBJ whole genome shotgun (WGS) entry which is preliminary data.</text>
</comment>
<reference evidence="4" key="1">
    <citation type="submission" date="2021-02" db="EMBL/GenBank/DDBJ databases">
        <authorList>
            <person name="Palmer J.M."/>
        </authorList>
    </citation>
    <scope>NUCLEOTIDE SEQUENCE</scope>
    <source>
        <strain evidence="4">SCRP23</strain>
    </source>
</reference>
<feature type="compositionally biased region" description="Basic and acidic residues" evidence="2">
    <location>
        <begin position="547"/>
        <end position="558"/>
    </location>
</feature>
<sequence length="1166" mass="127237">MSGELSDVLSQSLNGDSERQKTLMNGSKASDGLEQEESKFTQATERANGVENKVPALEQQCAAEQDVMAVDTVETSEDVQVAHLNGIKKVAAAEAGIMEETVVKSVAVVETLVESRLAGSTGSTEKVQVSTLSGRASVKVMNSKKRKAPCGRSTVVFAVVAGVVTVSVASGIVVCRMYPASLAAVSIHFATESAREYLYPISSKIWDVVRLHAANVRTEMSANWLVILQESKLNKAARALQSLVQEDFMRWPKLSGLANVSALSFSVEQVDHVRAQLKPVISIMVDALNRGVEWARSHLKDVELTRLKSSTSDELIEHLQASLLAALAVLVDMAKRVIDWMELRVDEALELIGFESERNRVDLPSEELLESLAANYAAMRKMREALIEQETQALQEVKRSEKRRVAIAEATHSIVTGTRVVVMESIAEAKITAMEYIKQHEKRLSGDFLASIEHELDEYVSITQKLEEEDTPNILAKVVADSQAQVNEALSLKHELALYGMRGYGDSTQGEDNQISFENVALDDVRKANEQIPVMDDSVVDLPTTEPDLRETADSAHEEDQEQAATMELLMDLGEVIAEMGSTLADVTELSISEIPARGQEIKQDASETTYAPIRAKRKEEANQPEEMDALPGTSFGPKIQLVDDLILRRAKQEVTSAHDGERGSSTDDPQLRDPQNLNTSYEDGLAVKTEAMISSDPSIQVAEIVSVFNDVKFEAESVEQAIQSAFESDGSQQLEATNYPSETGIDVIPVSDEVENEIQEAISTVVEATDMAQRLQDEAEEAFAEEEDVPVVGTEAVTSDDPSIQVAEIVSVLNDVTDSVEITIASAFDSDGLQQLEATDHLSETVIGVVPASDEVENEIQEAISTVVEATDMAQRLQDEAEEARVEEELRVIAEEEGITIGQVQDIGDVSFEEPARKSPIIATIQETAITLSPVDDGLKGNESQTSTTVDSSSATIVQAGMVSVAFLMFAGLTAYVFARRHKRGLFVRAPRRPRKWQQFRDAVESEPEEVVLLSDGDSDDEATEDRVVSRKLDLEVVELMSSSDVDGMAEASSGGEDADEEQETSDEEEKAEAVKEEFVQDEEKNGNETESTRSQNSVTDHTQETSNATDHVGTSYSDASPVDASDSDAAYPASDASKSYDMADEPTDIIAQRTRLQLRKLSQE</sequence>
<dbReference type="Proteomes" id="UP000693981">
    <property type="component" value="Unassembled WGS sequence"/>
</dbReference>
<accession>A0A8T1X213</accession>
<protein>
    <recommendedName>
        <fullName evidence="6">Transmembrane protein</fullName>
    </recommendedName>
</protein>
<evidence type="ECO:0000313" key="4">
    <source>
        <dbReference type="EMBL" id="KAG7398053.1"/>
    </source>
</evidence>
<organism evidence="4 5">
    <name type="scientific">Phytophthora boehmeriae</name>
    <dbReference type="NCBI Taxonomy" id="109152"/>
    <lineage>
        <taxon>Eukaryota</taxon>
        <taxon>Sar</taxon>
        <taxon>Stramenopiles</taxon>
        <taxon>Oomycota</taxon>
        <taxon>Peronosporomycetes</taxon>
        <taxon>Peronosporales</taxon>
        <taxon>Peronosporaceae</taxon>
        <taxon>Phytophthora</taxon>
    </lineage>
</organism>
<feature type="compositionally biased region" description="Basic and acidic residues" evidence="2">
    <location>
        <begin position="654"/>
        <end position="672"/>
    </location>
</feature>
<feature type="compositionally biased region" description="Low complexity" evidence="2">
    <location>
        <begin position="1117"/>
        <end position="1142"/>
    </location>
</feature>
<feature type="compositionally biased region" description="Acidic residues" evidence="2">
    <location>
        <begin position="1058"/>
        <end position="1072"/>
    </location>
</feature>
<feature type="region of interest" description="Disordered" evidence="2">
    <location>
        <begin position="1042"/>
        <end position="1150"/>
    </location>
</feature>
<feature type="compositionally biased region" description="Polar residues" evidence="2">
    <location>
        <begin position="1094"/>
        <end position="1116"/>
    </location>
</feature>
<feature type="region of interest" description="Disordered" evidence="2">
    <location>
        <begin position="1007"/>
        <end position="1028"/>
    </location>
</feature>
<dbReference type="OrthoDB" id="116280at2759"/>
<feature type="transmembrane region" description="Helical" evidence="3">
    <location>
        <begin position="154"/>
        <end position="174"/>
    </location>
</feature>
<gene>
    <name evidence="4" type="ORF">PHYBOEH_011784</name>
</gene>
<feature type="region of interest" description="Disordered" evidence="2">
    <location>
        <begin position="599"/>
        <end position="637"/>
    </location>
</feature>
<feature type="coiled-coil region" evidence="1">
    <location>
        <begin position="854"/>
        <end position="898"/>
    </location>
</feature>
<keyword evidence="1" id="KW-0175">Coiled coil</keyword>
<evidence type="ECO:0000256" key="2">
    <source>
        <dbReference type="SAM" id="MobiDB-lite"/>
    </source>
</evidence>
<feature type="coiled-coil region" evidence="1">
    <location>
        <begin position="752"/>
        <end position="786"/>
    </location>
</feature>
<name>A0A8T1X213_9STRA</name>
<keyword evidence="5" id="KW-1185">Reference proteome</keyword>
<feature type="transmembrane region" description="Helical" evidence="3">
    <location>
        <begin position="958"/>
        <end position="980"/>
    </location>
</feature>
<dbReference type="AlphaFoldDB" id="A0A8T1X213"/>
<feature type="region of interest" description="Disordered" evidence="2">
    <location>
        <begin position="654"/>
        <end position="679"/>
    </location>
</feature>
<keyword evidence="3" id="KW-0812">Transmembrane</keyword>
<proteinExistence type="predicted"/>
<feature type="coiled-coil region" evidence="1">
    <location>
        <begin position="369"/>
        <end position="403"/>
    </location>
</feature>
<feature type="region of interest" description="Disordered" evidence="2">
    <location>
        <begin position="1"/>
        <end position="46"/>
    </location>
</feature>
<evidence type="ECO:0008006" key="6">
    <source>
        <dbReference type="Google" id="ProtNLM"/>
    </source>
</evidence>
<evidence type="ECO:0000313" key="5">
    <source>
        <dbReference type="Proteomes" id="UP000693981"/>
    </source>
</evidence>
<evidence type="ECO:0000256" key="1">
    <source>
        <dbReference type="SAM" id="Coils"/>
    </source>
</evidence>